<keyword evidence="2" id="KW-1185">Reference proteome</keyword>
<dbReference type="EMBL" id="JAHDYR010000007">
    <property type="protein sequence ID" value="KAG9395880.1"/>
    <property type="molecule type" value="Genomic_DNA"/>
</dbReference>
<proteinExistence type="predicted"/>
<evidence type="ECO:0000313" key="2">
    <source>
        <dbReference type="Proteomes" id="UP000717585"/>
    </source>
</evidence>
<dbReference type="AlphaFoldDB" id="A0A8J6B0N2"/>
<organism evidence="1 2">
    <name type="scientific">Carpediemonas membranifera</name>
    <dbReference type="NCBI Taxonomy" id="201153"/>
    <lineage>
        <taxon>Eukaryota</taxon>
        <taxon>Metamonada</taxon>
        <taxon>Carpediemonas-like organisms</taxon>
        <taxon>Carpediemonas</taxon>
    </lineage>
</organism>
<evidence type="ECO:0000313" key="1">
    <source>
        <dbReference type="EMBL" id="KAG9395880.1"/>
    </source>
</evidence>
<comment type="caution">
    <text evidence="1">The sequence shown here is derived from an EMBL/GenBank/DDBJ whole genome shotgun (WGS) entry which is preliminary data.</text>
</comment>
<sequence>MTDFGQLYEHLPSQCRRLETIDAAKIIQRAWRARSVRTRSSSTLTSSSGVIDDDIDSIDAIESLNELYAHPMFQEILTQYRAGRLTPSCRCQRHFHAMTDENLAQALSYAFWDTIQANSLLMCSLNKQSSLDGQHQDLLQEAAIAVRHLPCIRAQVKPTKGRCQVAIRGSTKLQCKKPCPQQRPVECPPRTPPRIHQVLSPVTEQSPVVRACDMTPAVCCELTSRAFRV</sequence>
<reference evidence="1" key="1">
    <citation type="submission" date="2021-05" db="EMBL/GenBank/DDBJ databases">
        <title>A free-living protist that lacks canonical eukaryotic 1 DNA replication and segregation systems.</title>
        <authorList>
            <person name="Salas-Leiva D.E."/>
            <person name="Tromer E.C."/>
            <person name="Curtis B.A."/>
            <person name="Jerlstrom-Hultqvist J."/>
            <person name="Kolisko M."/>
            <person name="Yi Z."/>
            <person name="Salas-Leiva J.S."/>
            <person name="Gallot-Lavallee L."/>
            <person name="Kops G.J.P.L."/>
            <person name="Archibald J.M."/>
            <person name="Simpson A.G.B."/>
            <person name="Roger A.J."/>
        </authorList>
    </citation>
    <scope>NUCLEOTIDE SEQUENCE</scope>
    <source>
        <strain evidence="1">BICM</strain>
    </source>
</reference>
<gene>
    <name evidence="1" type="ORF">J8273_2213</name>
</gene>
<protein>
    <submittedName>
        <fullName evidence="1">Uncharacterized protein</fullName>
    </submittedName>
</protein>
<name>A0A8J6B0N2_9EUKA</name>
<accession>A0A8J6B0N2</accession>
<dbReference type="Proteomes" id="UP000717585">
    <property type="component" value="Unassembled WGS sequence"/>
</dbReference>